<feature type="chain" id="PRO_5035802777" evidence="1">
    <location>
        <begin position="31"/>
        <end position="76"/>
    </location>
</feature>
<keyword evidence="3" id="KW-1185">Reference proteome</keyword>
<dbReference type="Proteomes" id="UP000823388">
    <property type="component" value="Chromosome 8N"/>
</dbReference>
<reference evidence="2" key="1">
    <citation type="submission" date="2020-05" db="EMBL/GenBank/DDBJ databases">
        <title>WGS assembly of Panicum virgatum.</title>
        <authorList>
            <person name="Lovell J.T."/>
            <person name="Jenkins J."/>
            <person name="Shu S."/>
            <person name="Juenger T.E."/>
            <person name="Schmutz J."/>
        </authorList>
    </citation>
    <scope>NUCLEOTIDE SEQUENCE</scope>
    <source>
        <strain evidence="2">AP13</strain>
    </source>
</reference>
<gene>
    <name evidence="2" type="ORF">PVAP13_8NG279000</name>
</gene>
<dbReference type="AlphaFoldDB" id="A0A8T0PD71"/>
<evidence type="ECO:0000313" key="3">
    <source>
        <dbReference type="Proteomes" id="UP000823388"/>
    </source>
</evidence>
<proteinExistence type="predicted"/>
<accession>A0A8T0PD71</accession>
<evidence type="ECO:0000256" key="1">
    <source>
        <dbReference type="SAM" id="SignalP"/>
    </source>
</evidence>
<dbReference type="EMBL" id="CM029052">
    <property type="protein sequence ID" value="KAG2558619.1"/>
    <property type="molecule type" value="Genomic_DNA"/>
</dbReference>
<keyword evidence="1" id="KW-0732">Signal</keyword>
<name>A0A8T0PD71_PANVG</name>
<evidence type="ECO:0000313" key="2">
    <source>
        <dbReference type="EMBL" id="KAG2558619.1"/>
    </source>
</evidence>
<feature type="signal peptide" evidence="1">
    <location>
        <begin position="1"/>
        <end position="30"/>
    </location>
</feature>
<comment type="caution">
    <text evidence="2">The sequence shown here is derived from an EMBL/GenBank/DDBJ whole genome shotgun (WGS) entry which is preliminary data.</text>
</comment>
<sequence length="76" mass="8124">MALVMMNKDTKALYLASLLVMAMLFAPGHAQGGCSPLAPCDEILCAASCERQGFKNPKATCVFPRIGHSSDKCCCR</sequence>
<organism evidence="2 3">
    <name type="scientific">Panicum virgatum</name>
    <name type="common">Blackwell switchgrass</name>
    <dbReference type="NCBI Taxonomy" id="38727"/>
    <lineage>
        <taxon>Eukaryota</taxon>
        <taxon>Viridiplantae</taxon>
        <taxon>Streptophyta</taxon>
        <taxon>Embryophyta</taxon>
        <taxon>Tracheophyta</taxon>
        <taxon>Spermatophyta</taxon>
        <taxon>Magnoliopsida</taxon>
        <taxon>Liliopsida</taxon>
        <taxon>Poales</taxon>
        <taxon>Poaceae</taxon>
        <taxon>PACMAD clade</taxon>
        <taxon>Panicoideae</taxon>
        <taxon>Panicodae</taxon>
        <taxon>Paniceae</taxon>
        <taxon>Panicinae</taxon>
        <taxon>Panicum</taxon>
        <taxon>Panicum sect. Hiantes</taxon>
    </lineage>
</organism>
<protein>
    <submittedName>
        <fullName evidence="2">Uncharacterized protein</fullName>
    </submittedName>
</protein>